<feature type="coiled-coil region" evidence="1">
    <location>
        <begin position="109"/>
        <end position="168"/>
    </location>
</feature>
<dbReference type="OrthoDB" id="5399559at2759"/>
<feature type="compositionally biased region" description="Low complexity" evidence="2">
    <location>
        <begin position="390"/>
        <end position="407"/>
    </location>
</feature>
<proteinExistence type="predicted"/>
<dbReference type="EMBL" id="ML995815">
    <property type="protein sequence ID" value="KAF2772283.1"/>
    <property type="molecule type" value="Genomic_DNA"/>
</dbReference>
<feature type="domain" description="YAG7-like dimerisation" evidence="3">
    <location>
        <begin position="177"/>
        <end position="259"/>
    </location>
</feature>
<evidence type="ECO:0000256" key="1">
    <source>
        <dbReference type="SAM" id="Coils"/>
    </source>
</evidence>
<sequence length="524" mass="54756">MASIIEKAIDTVTGGGESKSARKKKAKTEAATNGSALSPPAVSDDVKDDSTHADANGSYEHPHIKDLHKQIRNINKRLTGLHKTDQMIDANPGVSLSELVAQRKINADQKAAAEKKPQLLAQREALEEQIKVFRSVHDDYQKQLERQKEDLTAQHEREREQLRHELRTAGATSSAGQLKEKLLVFSRFLRAAAAKRAIEEEAGTEENQAFEGALLLVYGGDDKAVSTAVSIIEGTEEQVPSIEGVPTNVKYSQIKQASLDHPAPFQTEEAWANDVAEANAAPDSSNPQASHSVPQGSDPTITHAGLTEQLSEQPNGVPDYQTGAQATAGGDTGNAAGDHWDTAAAGVDKSGSLEDSYEVIPRPNDEVDVPAPSGAPPQTLDEQSKVGSWADDVAAAASPAAAVESAPGNAQGEAWDLKPAGQTQDASDGWGSAAPESTSAAAPAVEDDGFQNVAGRHRGRGRGHGEGRGRGGRGRGEGRGGFRGDGRGRGEFRGGRGGGGRGEGHRGRGRGGPRGGAAAAPQAS</sequence>
<dbReference type="Pfam" id="PF26434">
    <property type="entry name" value="YAG7_C"/>
    <property type="match status" value="1"/>
</dbReference>
<feature type="region of interest" description="Disordered" evidence="2">
    <location>
        <begin position="277"/>
        <end position="342"/>
    </location>
</feature>
<evidence type="ECO:0000313" key="5">
    <source>
        <dbReference type="Proteomes" id="UP000799436"/>
    </source>
</evidence>
<gene>
    <name evidence="4" type="ORF">EJ03DRAFT_200865</name>
</gene>
<evidence type="ECO:0000259" key="3">
    <source>
        <dbReference type="Pfam" id="PF26434"/>
    </source>
</evidence>
<feature type="compositionally biased region" description="Low complexity" evidence="2">
    <location>
        <begin position="321"/>
        <end position="337"/>
    </location>
</feature>
<feature type="region of interest" description="Disordered" evidence="2">
    <location>
        <begin position="362"/>
        <end position="524"/>
    </location>
</feature>
<reference evidence="4" key="1">
    <citation type="journal article" date="2020" name="Stud. Mycol.">
        <title>101 Dothideomycetes genomes: a test case for predicting lifestyles and emergence of pathogens.</title>
        <authorList>
            <person name="Haridas S."/>
            <person name="Albert R."/>
            <person name="Binder M."/>
            <person name="Bloem J."/>
            <person name="Labutti K."/>
            <person name="Salamov A."/>
            <person name="Andreopoulos B."/>
            <person name="Baker S."/>
            <person name="Barry K."/>
            <person name="Bills G."/>
            <person name="Bluhm B."/>
            <person name="Cannon C."/>
            <person name="Castanera R."/>
            <person name="Culley D."/>
            <person name="Daum C."/>
            <person name="Ezra D."/>
            <person name="Gonzalez J."/>
            <person name="Henrissat B."/>
            <person name="Kuo A."/>
            <person name="Liang C."/>
            <person name="Lipzen A."/>
            <person name="Lutzoni F."/>
            <person name="Magnuson J."/>
            <person name="Mondo S."/>
            <person name="Nolan M."/>
            <person name="Ohm R."/>
            <person name="Pangilinan J."/>
            <person name="Park H.-J."/>
            <person name="Ramirez L."/>
            <person name="Alfaro M."/>
            <person name="Sun H."/>
            <person name="Tritt A."/>
            <person name="Yoshinaga Y."/>
            <person name="Zwiers L.-H."/>
            <person name="Turgeon B."/>
            <person name="Goodwin S."/>
            <person name="Spatafora J."/>
            <person name="Crous P."/>
            <person name="Grigoriev I."/>
        </authorList>
    </citation>
    <scope>NUCLEOTIDE SEQUENCE</scope>
    <source>
        <strain evidence="4">CBS 116005</strain>
    </source>
</reference>
<evidence type="ECO:0000313" key="4">
    <source>
        <dbReference type="EMBL" id="KAF2772283.1"/>
    </source>
</evidence>
<dbReference type="Proteomes" id="UP000799436">
    <property type="component" value="Unassembled WGS sequence"/>
</dbReference>
<dbReference type="AlphaFoldDB" id="A0A6G1LH49"/>
<organism evidence="4 5">
    <name type="scientific">Teratosphaeria nubilosa</name>
    <dbReference type="NCBI Taxonomy" id="161662"/>
    <lineage>
        <taxon>Eukaryota</taxon>
        <taxon>Fungi</taxon>
        <taxon>Dikarya</taxon>
        <taxon>Ascomycota</taxon>
        <taxon>Pezizomycotina</taxon>
        <taxon>Dothideomycetes</taxon>
        <taxon>Dothideomycetidae</taxon>
        <taxon>Mycosphaerellales</taxon>
        <taxon>Teratosphaeriaceae</taxon>
        <taxon>Teratosphaeria</taxon>
    </lineage>
</organism>
<keyword evidence="1" id="KW-0175">Coiled coil</keyword>
<accession>A0A6G1LH49</accession>
<keyword evidence="5" id="KW-1185">Reference proteome</keyword>
<feature type="region of interest" description="Disordered" evidence="2">
    <location>
        <begin position="1"/>
        <end position="64"/>
    </location>
</feature>
<protein>
    <recommendedName>
        <fullName evidence="3">YAG7-like dimerisation domain-containing protein</fullName>
    </recommendedName>
</protein>
<dbReference type="InterPro" id="IPR058602">
    <property type="entry name" value="YAG7_dimerisation_dom"/>
</dbReference>
<evidence type="ECO:0000256" key="2">
    <source>
        <dbReference type="SAM" id="MobiDB-lite"/>
    </source>
</evidence>
<feature type="compositionally biased region" description="Basic and acidic residues" evidence="2">
    <location>
        <begin position="463"/>
        <end position="494"/>
    </location>
</feature>
<name>A0A6G1LH49_9PEZI</name>
<feature type="compositionally biased region" description="Polar residues" evidence="2">
    <location>
        <begin position="282"/>
        <end position="300"/>
    </location>
</feature>
<feature type="compositionally biased region" description="Low complexity" evidence="2">
    <location>
        <begin position="432"/>
        <end position="444"/>
    </location>
</feature>